<comment type="caution">
    <text evidence="3">The sequence shown here is derived from an EMBL/GenBank/DDBJ whole genome shotgun (WGS) entry which is preliminary data.</text>
</comment>
<feature type="region of interest" description="Disordered" evidence="1">
    <location>
        <begin position="332"/>
        <end position="351"/>
    </location>
</feature>
<dbReference type="Pfam" id="PF16719">
    <property type="entry name" value="SAWADEE"/>
    <property type="match status" value="1"/>
</dbReference>
<evidence type="ECO:0000313" key="3">
    <source>
        <dbReference type="EMBL" id="THG19740.1"/>
    </source>
</evidence>
<dbReference type="Gene3D" id="2.30.30.140">
    <property type="match status" value="1"/>
</dbReference>
<dbReference type="EMBL" id="SDRB02002308">
    <property type="protein sequence ID" value="THG19740.1"/>
    <property type="molecule type" value="Genomic_DNA"/>
</dbReference>
<name>A0A4S4ESB2_CAMSN</name>
<dbReference type="GO" id="GO:0003682">
    <property type="term" value="F:chromatin binding"/>
    <property type="evidence" value="ECO:0007669"/>
    <property type="project" value="InterPro"/>
</dbReference>
<proteinExistence type="predicted"/>
<keyword evidence="4" id="KW-1185">Reference proteome</keyword>
<sequence>MDRLRPRDRKVFSGFTTAEIEKMEKLREDSREQSLDQEFCKRLARSFNCSKGRVGKPSVKWTEVQSWFQDKQQAYPLKDASSPIPPEKLSVVPVVCPLNKADEKPQASKVFLLISVPRLATAGPEFSVKGFTCCLLVSGEERAFRISGKWIGYRQFLINVVSKTGDKVPDLSELEFEARSSKDGAWYDVDMFLNHRFLSSGDKVPDLSELEFEARSSKDGAWYDVDMFLNHRFLSSGEAEVHVRFIGFGSEEDEWVNVKKAIRERSLPLEHSECGKLKVGDLVLCFQERRDQARYYDAHVVEIQRRMHDIRGCRCLFLIRYDHDNTEANQWRSGLPFEPSDETSSSKSDSPSFTTLWTYFLENSYAPVITDLTIFSKCKNSTDPSHA</sequence>
<dbReference type="Gene3D" id="2.40.50.40">
    <property type="match status" value="2"/>
</dbReference>
<dbReference type="AlphaFoldDB" id="A0A4S4ESB2"/>
<feature type="domain" description="SAWADEE" evidence="2">
    <location>
        <begin position="209"/>
        <end position="329"/>
    </location>
</feature>
<evidence type="ECO:0000313" key="4">
    <source>
        <dbReference type="Proteomes" id="UP000306102"/>
    </source>
</evidence>
<dbReference type="InterPro" id="IPR039276">
    <property type="entry name" value="SHH1/2"/>
</dbReference>
<dbReference type="PANTHER" id="PTHR33827">
    <property type="entry name" value="PROTEIN SAWADEE HOMEODOMAIN HOMOLOG 2"/>
    <property type="match status" value="1"/>
</dbReference>
<dbReference type="Proteomes" id="UP000306102">
    <property type="component" value="Unassembled WGS sequence"/>
</dbReference>
<protein>
    <recommendedName>
        <fullName evidence="2">SAWADEE domain-containing protein</fullName>
    </recommendedName>
</protein>
<feature type="compositionally biased region" description="Low complexity" evidence="1">
    <location>
        <begin position="342"/>
        <end position="351"/>
    </location>
</feature>
<organism evidence="3 4">
    <name type="scientific">Camellia sinensis var. sinensis</name>
    <name type="common">China tea</name>
    <dbReference type="NCBI Taxonomy" id="542762"/>
    <lineage>
        <taxon>Eukaryota</taxon>
        <taxon>Viridiplantae</taxon>
        <taxon>Streptophyta</taxon>
        <taxon>Embryophyta</taxon>
        <taxon>Tracheophyta</taxon>
        <taxon>Spermatophyta</taxon>
        <taxon>Magnoliopsida</taxon>
        <taxon>eudicotyledons</taxon>
        <taxon>Gunneridae</taxon>
        <taxon>Pentapetalae</taxon>
        <taxon>asterids</taxon>
        <taxon>Ericales</taxon>
        <taxon>Theaceae</taxon>
        <taxon>Camellia</taxon>
    </lineage>
</organism>
<evidence type="ECO:0000259" key="2">
    <source>
        <dbReference type="Pfam" id="PF16719"/>
    </source>
</evidence>
<evidence type="ECO:0000256" key="1">
    <source>
        <dbReference type="SAM" id="MobiDB-lite"/>
    </source>
</evidence>
<accession>A0A4S4ESB2</accession>
<reference evidence="3 4" key="1">
    <citation type="journal article" date="2018" name="Proc. Natl. Acad. Sci. U.S.A.">
        <title>Draft genome sequence of Camellia sinensis var. sinensis provides insights into the evolution of the tea genome and tea quality.</title>
        <authorList>
            <person name="Wei C."/>
            <person name="Yang H."/>
            <person name="Wang S."/>
            <person name="Zhao J."/>
            <person name="Liu C."/>
            <person name="Gao L."/>
            <person name="Xia E."/>
            <person name="Lu Y."/>
            <person name="Tai Y."/>
            <person name="She G."/>
            <person name="Sun J."/>
            <person name="Cao H."/>
            <person name="Tong W."/>
            <person name="Gao Q."/>
            <person name="Li Y."/>
            <person name="Deng W."/>
            <person name="Jiang X."/>
            <person name="Wang W."/>
            <person name="Chen Q."/>
            <person name="Zhang S."/>
            <person name="Li H."/>
            <person name="Wu J."/>
            <person name="Wang P."/>
            <person name="Li P."/>
            <person name="Shi C."/>
            <person name="Zheng F."/>
            <person name="Jian J."/>
            <person name="Huang B."/>
            <person name="Shan D."/>
            <person name="Shi M."/>
            <person name="Fang C."/>
            <person name="Yue Y."/>
            <person name="Li F."/>
            <person name="Li D."/>
            <person name="Wei S."/>
            <person name="Han B."/>
            <person name="Jiang C."/>
            <person name="Yin Y."/>
            <person name="Xia T."/>
            <person name="Zhang Z."/>
            <person name="Bennetzen J.L."/>
            <person name="Zhao S."/>
            <person name="Wan X."/>
        </authorList>
    </citation>
    <scope>NUCLEOTIDE SEQUENCE [LARGE SCALE GENOMIC DNA]</scope>
    <source>
        <strain evidence="4">cv. Shuchazao</strain>
        <tissue evidence="3">Leaf</tissue>
    </source>
</reference>
<dbReference type="InterPro" id="IPR032001">
    <property type="entry name" value="SAWADEE_dom"/>
</dbReference>
<gene>
    <name evidence="3" type="ORF">TEA_012787</name>
</gene>
<dbReference type="PANTHER" id="PTHR33827:SF3">
    <property type="entry name" value="OS09G0346900 PROTEIN"/>
    <property type="match status" value="1"/>
</dbReference>